<evidence type="ECO:0000313" key="2">
    <source>
        <dbReference type="EMBL" id="KAF9472853.1"/>
    </source>
</evidence>
<evidence type="ECO:0000313" key="3">
    <source>
        <dbReference type="Proteomes" id="UP000807469"/>
    </source>
</evidence>
<comment type="caution">
    <text evidence="2">The sequence shown here is derived from an EMBL/GenBank/DDBJ whole genome shotgun (WGS) entry which is preliminary data.</text>
</comment>
<dbReference type="Proteomes" id="UP000807469">
    <property type="component" value="Unassembled WGS sequence"/>
</dbReference>
<reference evidence="2" key="1">
    <citation type="submission" date="2020-11" db="EMBL/GenBank/DDBJ databases">
        <authorList>
            <consortium name="DOE Joint Genome Institute"/>
            <person name="Ahrendt S."/>
            <person name="Riley R."/>
            <person name="Andreopoulos W."/>
            <person name="Labutti K."/>
            <person name="Pangilinan J."/>
            <person name="Ruiz-Duenas F.J."/>
            <person name="Barrasa J.M."/>
            <person name="Sanchez-Garcia M."/>
            <person name="Camarero S."/>
            <person name="Miyauchi S."/>
            <person name="Serrano A."/>
            <person name="Linde D."/>
            <person name="Babiker R."/>
            <person name="Drula E."/>
            <person name="Ayuso-Fernandez I."/>
            <person name="Pacheco R."/>
            <person name="Padilla G."/>
            <person name="Ferreira P."/>
            <person name="Barriuso J."/>
            <person name="Kellner H."/>
            <person name="Castanera R."/>
            <person name="Alfaro M."/>
            <person name="Ramirez L."/>
            <person name="Pisabarro A.G."/>
            <person name="Kuo A."/>
            <person name="Tritt A."/>
            <person name="Lipzen A."/>
            <person name="He G."/>
            <person name="Yan M."/>
            <person name="Ng V."/>
            <person name="Cullen D."/>
            <person name="Martin F."/>
            <person name="Rosso M.-N."/>
            <person name="Henrissat B."/>
            <person name="Hibbett D."/>
            <person name="Martinez A.T."/>
            <person name="Grigoriev I.V."/>
        </authorList>
    </citation>
    <scope>NUCLEOTIDE SEQUENCE</scope>
    <source>
        <strain evidence="2">CIRM-BRFM 674</strain>
    </source>
</reference>
<accession>A0A9P6CUR6</accession>
<feature type="compositionally biased region" description="Basic residues" evidence="1">
    <location>
        <begin position="59"/>
        <end position="70"/>
    </location>
</feature>
<dbReference type="EMBL" id="MU155491">
    <property type="protein sequence ID" value="KAF9472853.1"/>
    <property type="molecule type" value="Genomic_DNA"/>
</dbReference>
<name>A0A9P6CUR6_9AGAR</name>
<feature type="region of interest" description="Disordered" evidence="1">
    <location>
        <begin position="30"/>
        <end position="87"/>
    </location>
</feature>
<evidence type="ECO:0000256" key="1">
    <source>
        <dbReference type="SAM" id="MobiDB-lite"/>
    </source>
</evidence>
<dbReference type="AlphaFoldDB" id="A0A9P6CUR6"/>
<gene>
    <name evidence="2" type="ORF">BDN70DRAFT_886494</name>
</gene>
<protein>
    <submittedName>
        <fullName evidence="2">Uncharacterized protein</fullName>
    </submittedName>
</protein>
<organism evidence="2 3">
    <name type="scientific">Pholiota conissans</name>
    <dbReference type="NCBI Taxonomy" id="109636"/>
    <lineage>
        <taxon>Eukaryota</taxon>
        <taxon>Fungi</taxon>
        <taxon>Dikarya</taxon>
        <taxon>Basidiomycota</taxon>
        <taxon>Agaricomycotina</taxon>
        <taxon>Agaricomycetes</taxon>
        <taxon>Agaricomycetidae</taxon>
        <taxon>Agaricales</taxon>
        <taxon>Agaricineae</taxon>
        <taxon>Strophariaceae</taxon>
        <taxon>Pholiota</taxon>
    </lineage>
</organism>
<keyword evidence="3" id="KW-1185">Reference proteome</keyword>
<sequence>MNVCMTLGFIFGKGVQNFYGDMKEKRAIRDEQKRRNPMAPVARSSHGYDSLMDGGERSRSRKHILRKRGHNQQSQPSHCAGPRHGLGISNEARASAAARQQQRAQDFAVALSLRRNRRGFLMEHVHDELETLPPPQYDSSLPRLPNYEAIAGMANEQAQIALEGHPERNRG</sequence>
<proteinExistence type="predicted"/>